<comment type="similarity">
    <text evidence="9">Belongs to the GSP H family.</text>
</comment>
<keyword evidence="6" id="KW-0812">Transmembrane</keyword>
<comment type="caution">
    <text evidence="12">The sequence shown here is derived from an EMBL/GenBank/DDBJ whole genome shotgun (WGS) entry which is preliminary data.</text>
</comment>
<dbReference type="Pfam" id="PF07963">
    <property type="entry name" value="N_methyl"/>
    <property type="match status" value="1"/>
</dbReference>
<keyword evidence="3" id="KW-1003">Cell membrane</keyword>
<evidence type="ECO:0000313" key="13">
    <source>
        <dbReference type="Proteomes" id="UP001596036"/>
    </source>
</evidence>
<evidence type="ECO:0000256" key="4">
    <source>
        <dbReference type="ARBA" id="ARBA00022481"/>
    </source>
</evidence>
<feature type="domain" description="General secretion pathway GspH" evidence="11">
    <location>
        <begin position="50"/>
        <end position="159"/>
    </location>
</feature>
<evidence type="ECO:0000259" key="11">
    <source>
        <dbReference type="Pfam" id="PF12019"/>
    </source>
</evidence>
<accession>A0ABW0SLY3</accession>
<dbReference type="InterPro" id="IPR012902">
    <property type="entry name" value="N_methyl_site"/>
</dbReference>
<evidence type="ECO:0000256" key="8">
    <source>
        <dbReference type="ARBA" id="ARBA00023136"/>
    </source>
</evidence>
<evidence type="ECO:0000256" key="6">
    <source>
        <dbReference type="ARBA" id="ARBA00022692"/>
    </source>
</evidence>
<dbReference type="InterPro" id="IPR022346">
    <property type="entry name" value="T2SS_GspH"/>
</dbReference>
<dbReference type="InterPro" id="IPR045584">
    <property type="entry name" value="Pilin-like"/>
</dbReference>
<evidence type="ECO:0000256" key="3">
    <source>
        <dbReference type="ARBA" id="ARBA00022475"/>
    </source>
</evidence>
<keyword evidence="8" id="KW-0472">Membrane</keyword>
<comment type="subcellular location">
    <subcellularLocation>
        <location evidence="1">Cell inner membrane</location>
        <topology evidence="1">Single-pass membrane protein</topology>
    </subcellularLocation>
</comment>
<dbReference type="RefSeq" id="WP_386753750.1">
    <property type="nucleotide sequence ID" value="NZ_JBHSNM010000001.1"/>
</dbReference>
<evidence type="ECO:0000256" key="1">
    <source>
        <dbReference type="ARBA" id="ARBA00004377"/>
    </source>
</evidence>
<sequence>MRRVVNGFTLVEALVAVAVAAILLAIAVPACSHAMAAANLGSVRADLAVTVLDAVRHSAITGSEVVVCPVSAPGQCSRSANWDQGWMAFADINGNRVPDANETRLAGHTALPRQVHLRSTAGRTRLVFQPNGGNAGSNVTFTLCDSRGPKSATTLVLSNEGNLRSGQPTTSAAWDCVYGG</sequence>
<evidence type="ECO:0000256" key="10">
    <source>
        <dbReference type="ARBA" id="ARBA00030775"/>
    </source>
</evidence>
<dbReference type="Gene3D" id="3.55.40.10">
    <property type="entry name" value="minor pseudopilin epsh domain"/>
    <property type="match status" value="1"/>
</dbReference>
<evidence type="ECO:0000313" key="12">
    <source>
        <dbReference type="EMBL" id="MFC5569592.1"/>
    </source>
</evidence>
<keyword evidence="4" id="KW-0488">Methylation</keyword>
<evidence type="ECO:0000256" key="5">
    <source>
        <dbReference type="ARBA" id="ARBA00022519"/>
    </source>
</evidence>
<gene>
    <name evidence="12" type="ORF">ACFPN1_05910</name>
</gene>
<keyword evidence="13" id="KW-1185">Reference proteome</keyword>
<name>A0ABW0SLY3_9GAMM</name>
<evidence type="ECO:0000256" key="9">
    <source>
        <dbReference type="ARBA" id="ARBA00025772"/>
    </source>
</evidence>
<dbReference type="EMBL" id="JBHSNM010000001">
    <property type="protein sequence ID" value="MFC5569592.1"/>
    <property type="molecule type" value="Genomic_DNA"/>
</dbReference>
<organism evidence="12 13">
    <name type="scientific">Lysobacter yangpyeongensis</name>
    <dbReference type="NCBI Taxonomy" id="346182"/>
    <lineage>
        <taxon>Bacteria</taxon>
        <taxon>Pseudomonadati</taxon>
        <taxon>Pseudomonadota</taxon>
        <taxon>Gammaproteobacteria</taxon>
        <taxon>Lysobacterales</taxon>
        <taxon>Lysobacteraceae</taxon>
        <taxon>Lysobacter</taxon>
    </lineage>
</organism>
<dbReference type="Proteomes" id="UP001596036">
    <property type="component" value="Unassembled WGS sequence"/>
</dbReference>
<evidence type="ECO:0000256" key="7">
    <source>
        <dbReference type="ARBA" id="ARBA00022989"/>
    </source>
</evidence>
<evidence type="ECO:0000256" key="2">
    <source>
        <dbReference type="ARBA" id="ARBA00021549"/>
    </source>
</evidence>
<dbReference type="NCBIfam" id="TIGR02532">
    <property type="entry name" value="IV_pilin_GFxxxE"/>
    <property type="match status" value="1"/>
</dbReference>
<protein>
    <recommendedName>
        <fullName evidence="2">Type II secretion system protein H</fullName>
    </recommendedName>
    <alternativeName>
        <fullName evidence="10">General secretion pathway protein H</fullName>
    </alternativeName>
</protein>
<keyword evidence="7" id="KW-1133">Transmembrane helix</keyword>
<dbReference type="SUPFAM" id="SSF54523">
    <property type="entry name" value="Pili subunits"/>
    <property type="match status" value="1"/>
</dbReference>
<dbReference type="Pfam" id="PF12019">
    <property type="entry name" value="GspH"/>
    <property type="match status" value="1"/>
</dbReference>
<proteinExistence type="inferred from homology"/>
<reference evidence="13" key="1">
    <citation type="journal article" date="2019" name="Int. J. Syst. Evol. Microbiol.">
        <title>The Global Catalogue of Microorganisms (GCM) 10K type strain sequencing project: providing services to taxonomists for standard genome sequencing and annotation.</title>
        <authorList>
            <consortium name="The Broad Institute Genomics Platform"/>
            <consortium name="The Broad Institute Genome Sequencing Center for Infectious Disease"/>
            <person name="Wu L."/>
            <person name="Ma J."/>
        </authorList>
    </citation>
    <scope>NUCLEOTIDE SEQUENCE [LARGE SCALE GENOMIC DNA]</scope>
    <source>
        <strain evidence="13">KACC 11407</strain>
    </source>
</reference>
<keyword evidence="5" id="KW-0997">Cell inner membrane</keyword>